<keyword evidence="12" id="KW-1185">Reference proteome</keyword>
<dbReference type="Gene3D" id="3.30.1360.40">
    <property type="match status" value="1"/>
</dbReference>
<evidence type="ECO:0000256" key="9">
    <source>
        <dbReference type="PROSITE-ProRule" id="PRU01384"/>
    </source>
</evidence>
<feature type="domain" description="Topo IIA-type catalytic" evidence="11">
    <location>
        <begin position="115"/>
        <end position="355"/>
    </location>
</feature>
<dbReference type="EC" id="5.6.2.2" evidence="3"/>
<evidence type="ECO:0000256" key="2">
    <source>
        <dbReference type="ARBA" id="ARBA00001946"/>
    </source>
</evidence>
<dbReference type="GO" id="GO:0000819">
    <property type="term" value="P:sister chromatid segregation"/>
    <property type="evidence" value="ECO:0007669"/>
    <property type="project" value="TreeGrafter"/>
</dbReference>
<organism evidence="12 13">
    <name type="scientific">Strongyloides papillosus</name>
    <name type="common">Intestinal threadworm</name>
    <dbReference type="NCBI Taxonomy" id="174720"/>
    <lineage>
        <taxon>Eukaryota</taxon>
        <taxon>Metazoa</taxon>
        <taxon>Ecdysozoa</taxon>
        <taxon>Nematoda</taxon>
        <taxon>Chromadorea</taxon>
        <taxon>Rhabditida</taxon>
        <taxon>Tylenchina</taxon>
        <taxon>Panagrolaimomorpha</taxon>
        <taxon>Strongyloidoidea</taxon>
        <taxon>Strongyloididae</taxon>
        <taxon>Strongyloides</taxon>
    </lineage>
</organism>
<accession>A0A0N5CDV6</accession>
<dbReference type="GO" id="GO:0003918">
    <property type="term" value="F:DNA topoisomerase type II (double strand cut, ATP-hydrolyzing) activity"/>
    <property type="evidence" value="ECO:0007669"/>
    <property type="project" value="UniProtKB-EC"/>
</dbReference>
<protein>
    <recommendedName>
        <fullName evidence="3">DNA topoisomerase (ATP-hydrolyzing)</fullName>
        <ecNumber evidence="3">5.6.2.2</ecNumber>
    </recommendedName>
</protein>
<name>A0A0N5CDV6_STREA</name>
<evidence type="ECO:0000256" key="8">
    <source>
        <dbReference type="ARBA" id="ARBA00023235"/>
    </source>
</evidence>
<proteinExistence type="predicted"/>
<keyword evidence="8" id="KW-0413">Isomerase</keyword>
<evidence type="ECO:0000256" key="7">
    <source>
        <dbReference type="ARBA" id="ARBA00023125"/>
    </source>
</evidence>
<keyword evidence="5" id="KW-0067">ATP-binding</keyword>
<keyword evidence="7 9" id="KW-0238">DNA-binding</keyword>
<comment type="catalytic activity">
    <reaction evidence="1">
        <text>ATP-dependent breakage, passage and rejoining of double-stranded DNA.</text>
        <dbReference type="EC" id="5.6.2.2"/>
    </reaction>
</comment>
<reference evidence="13" key="1">
    <citation type="submission" date="2017-02" db="UniProtKB">
        <authorList>
            <consortium name="WormBaseParasite"/>
        </authorList>
    </citation>
    <scope>IDENTIFICATION</scope>
</reference>
<dbReference type="PANTHER" id="PTHR10169:SF38">
    <property type="entry name" value="DNA TOPOISOMERASE 2"/>
    <property type="match status" value="1"/>
</dbReference>
<dbReference type="WBParaSite" id="SPAL_0001604700.1">
    <property type="protein sequence ID" value="SPAL_0001604700.1"/>
    <property type="gene ID" value="SPAL_0001604700"/>
</dbReference>
<dbReference type="InterPro" id="IPR050634">
    <property type="entry name" value="DNA_Topoisomerase_II"/>
</dbReference>
<dbReference type="InterPro" id="IPR001154">
    <property type="entry name" value="TopoII_euk"/>
</dbReference>
<dbReference type="Proteomes" id="UP000046392">
    <property type="component" value="Unplaced"/>
</dbReference>
<evidence type="ECO:0000256" key="4">
    <source>
        <dbReference type="ARBA" id="ARBA00022741"/>
    </source>
</evidence>
<evidence type="ECO:0000259" key="11">
    <source>
        <dbReference type="PROSITE" id="PS52040"/>
    </source>
</evidence>
<dbReference type="PROSITE" id="PS52040">
    <property type="entry name" value="TOPO_IIA"/>
    <property type="match status" value="1"/>
</dbReference>
<dbReference type="AlphaFoldDB" id="A0A0N5CDV6"/>
<evidence type="ECO:0000256" key="6">
    <source>
        <dbReference type="ARBA" id="ARBA00023029"/>
    </source>
</evidence>
<dbReference type="GO" id="GO:0005634">
    <property type="term" value="C:nucleus"/>
    <property type="evidence" value="ECO:0007669"/>
    <property type="project" value="TreeGrafter"/>
</dbReference>
<keyword evidence="4" id="KW-0547">Nucleotide-binding</keyword>
<dbReference type="GO" id="GO:0000712">
    <property type="term" value="P:resolution of meiotic recombination intermediates"/>
    <property type="evidence" value="ECO:0007669"/>
    <property type="project" value="TreeGrafter"/>
</dbReference>
<comment type="caution">
    <text evidence="9">Lacks conserved residue(s) required for the propagation of feature annotation.</text>
</comment>
<evidence type="ECO:0000256" key="3">
    <source>
        <dbReference type="ARBA" id="ARBA00012895"/>
    </source>
</evidence>
<dbReference type="InterPro" id="IPR002205">
    <property type="entry name" value="Topo_IIA_dom_A"/>
</dbReference>
<dbReference type="SMART" id="SM00434">
    <property type="entry name" value="TOP4c"/>
    <property type="match status" value="1"/>
</dbReference>
<dbReference type="GO" id="GO:0005524">
    <property type="term" value="F:ATP binding"/>
    <property type="evidence" value="ECO:0007669"/>
    <property type="project" value="UniProtKB-KW"/>
</dbReference>
<dbReference type="Pfam" id="PF00521">
    <property type="entry name" value="DNA_topoisoIV"/>
    <property type="match status" value="1"/>
</dbReference>
<dbReference type="InterPro" id="IPR013760">
    <property type="entry name" value="Topo_IIA-like_dom_sf"/>
</dbReference>
<evidence type="ECO:0000313" key="12">
    <source>
        <dbReference type="Proteomes" id="UP000046392"/>
    </source>
</evidence>
<dbReference type="PRINTS" id="PR01158">
    <property type="entry name" value="TOPISMRASEII"/>
</dbReference>
<comment type="cofactor">
    <cofactor evidence="2">
        <name>Mg(2+)</name>
        <dbReference type="ChEBI" id="CHEBI:18420"/>
    </cofactor>
</comment>
<dbReference type="SUPFAM" id="SSF56719">
    <property type="entry name" value="Type II DNA topoisomerase"/>
    <property type="match status" value="1"/>
</dbReference>
<keyword evidence="6" id="KW-0799">Topoisomerase</keyword>
<dbReference type="InterPro" id="IPR013758">
    <property type="entry name" value="Topo_IIA_A/C_ab"/>
</dbReference>
<dbReference type="STRING" id="174720.A0A0N5CDV6"/>
<evidence type="ECO:0000256" key="5">
    <source>
        <dbReference type="ARBA" id="ARBA00022840"/>
    </source>
</evidence>
<dbReference type="PANTHER" id="PTHR10169">
    <property type="entry name" value="DNA TOPOISOMERASE/GYRASE"/>
    <property type="match status" value="1"/>
</dbReference>
<dbReference type="FunFam" id="3.90.199.10:FF:000002">
    <property type="entry name" value="DNA topoisomerase 2"/>
    <property type="match status" value="1"/>
</dbReference>
<evidence type="ECO:0000256" key="1">
    <source>
        <dbReference type="ARBA" id="ARBA00000185"/>
    </source>
</evidence>
<evidence type="ECO:0000313" key="13">
    <source>
        <dbReference type="WBParaSite" id="SPAL_0001604700.1"/>
    </source>
</evidence>
<dbReference type="GO" id="GO:0006265">
    <property type="term" value="P:DNA topological change"/>
    <property type="evidence" value="ECO:0007669"/>
    <property type="project" value="InterPro"/>
</dbReference>
<feature type="region of interest" description="Disordered" evidence="10">
    <location>
        <begin position="1"/>
        <end position="38"/>
    </location>
</feature>
<dbReference type="Gene3D" id="3.90.199.10">
    <property type="entry name" value="Topoisomerase II, domain 5"/>
    <property type="match status" value="1"/>
</dbReference>
<sequence>MSSSENEIQEVVVNNEKGKLAKSPKKNGGLSPNSTLSVEDLNVPTNIDEMEDSISEEINSRKLWILNRIREREARRGNFGTEECRYSKDSSRMLLDELRSNDSIIFPNMDNERSIHCLVGGLKPGQRKVLFTCFRRADTKEVNVNQLAEAVGEMSAYHHGEQFLIMTTINLDQDYVGSNNINLLLPIGQFGTRLQGGKDSAWPHCISTKLNPIAKTLFVQDDENVLRFLFEKNKRVEPEWYCPIIPMVLVNGAEGIGTAWSTKIPKYNPRNVMENVRRLIRGEEMKKMTPWYKHFGGTITQVDEQKYISSGRVGILDNKSFEISEIPVETWTQTYKESVLEELSNSTDKSHYYLE</sequence>
<dbReference type="GO" id="GO:0003677">
    <property type="term" value="F:DNA binding"/>
    <property type="evidence" value="ECO:0007669"/>
    <property type="project" value="UniProtKB-UniRule"/>
</dbReference>
<feature type="compositionally biased region" description="Low complexity" evidence="10">
    <location>
        <begin position="1"/>
        <end position="15"/>
    </location>
</feature>
<evidence type="ECO:0000256" key="10">
    <source>
        <dbReference type="SAM" id="MobiDB-lite"/>
    </source>
</evidence>